<dbReference type="PANTHER" id="PTHR37066:SF1">
    <property type="entry name" value="LNS2_PITP DOMAIN-CONTAINING PROTEIN"/>
    <property type="match status" value="1"/>
</dbReference>
<feature type="non-terminal residue" evidence="1">
    <location>
        <position position="396"/>
    </location>
</feature>
<proteinExistence type="predicted"/>
<accession>A0A813JTU7</accession>
<dbReference type="AlphaFoldDB" id="A0A813JTU7"/>
<evidence type="ECO:0000313" key="1">
    <source>
        <dbReference type="EMBL" id="CAE8686834.1"/>
    </source>
</evidence>
<organism evidence="1 2">
    <name type="scientific">Polarella glacialis</name>
    <name type="common">Dinoflagellate</name>
    <dbReference type="NCBI Taxonomy" id="89957"/>
    <lineage>
        <taxon>Eukaryota</taxon>
        <taxon>Sar</taxon>
        <taxon>Alveolata</taxon>
        <taxon>Dinophyceae</taxon>
        <taxon>Suessiales</taxon>
        <taxon>Suessiaceae</taxon>
        <taxon>Polarella</taxon>
    </lineage>
</organism>
<dbReference type="PANTHER" id="PTHR37066">
    <property type="entry name" value="HELICASE-ASSOCIATED"/>
    <property type="match status" value="1"/>
</dbReference>
<sequence>MKKLLTTNCSQCKWRLWEGVPSVGTNSKHLAALASGLSTLASTQSQSKEAGHQSASNVFELKVLPALRWHRDRYGHLKVKRACVLPDIEEVPVLLRGYGLGVAVHNIRASGQFVKRKPERLKVLEELGFVWHANEFVWNKRLVPSLEWYKDRYGHLNVEYVCVLPDSEELPSLMRGFKLGRAVSDIRSSGDFAKGKRERLKVLEELGFVWDAKEFVWNKRLVPSLEWYKDRYGHLSVGTAYVLPDSEEVPCFLRGFSLGVAVNNIRAQGQFVKRKPERLKVLEELGFVWNANEFVWNKRLVPSLEWYKDRYGHLNVENVCVLPDSEELPSLMRGFRLGNKVHKIRSRGDFVNGNPERLKVLEELGFVWDGFMPGPSRFLPRHDAVLGVLQAVLLDE</sequence>
<name>A0A813JTU7_POLGL</name>
<evidence type="ECO:0008006" key="3">
    <source>
        <dbReference type="Google" id="ProtNLM"/>
    </source>
</evidence>
<comment type="caution">
    <text evidence="1">The sequence shown here is derived from an EMBL/GenBank/DDBJ whole genome shotgun (WGS) entry which is preliminary data.</text>
</comment>
<reference evidence="1" key="1">
    <citation type="submission" date="2021-02" db="EMBL/GenBank/DDBJ databases">
        <authorList>
            <person name="Dougan E. K."/>
            <person name="Rhodes N."/>
            <person name="Thang M."/>
            <person name="Chan C."/>
        </authorList>
    </citation>
    <scope>NUCLEOTIDE SEQUENCE</scope>
</reference>
<dbReference type="EMBL" id="CAJNNW010026650">
    <property type="protein sequence ID" value="CAE8686834.1"/>
    <property type="molecule type" value="Genomic_DNA"/>
</dbReference>
<protein>
    <recommendedName>
        <fullName evidence="3">Helicase-associated domain-containing protein</fullName>
    </recommendedName>
</protein>
<evidence type="ECO:0000313" key="2">
    <source>
        <dbReference type="Proteomes" id="UP000626109"/>
    </source>
</evidence>
<dbReference type="Proteomes" id="UP000626109">
    <property type="component" value="Unassembled WGS sequence"/>
</dbReference>
<gene>
    <name evidence="1" type="ORF">PGLA2088_LOCUS25167</name>
</gene>